<organism evidence="1">
    <name type="scientific">Microcystis aeruginosa (strain PCC 7806)</name>
    <dbReference type="NCBI Taxonomy" id="267872"/>
    <lineage>
        <taxon>Bacteria</taxon>
        <taxon>Bacillati</taxon>
        <taxon>Cyanobacteriota</taxon>
        <taxon>Cyanophyceae</taxon>
        <taxon>Oscillatoriophycideae</taxon>
        <taxon>Chroococcales</taxon>
        <taxon>Microcystaceae</taxon>
        <taxon>Microcystis</taxon>
    </lineage>
</organism>
<evidence type="ECO:0000313" key="1">
    <source>
        <dbReference type="EMBL" id="CAO88761.1"/>
    </source>
</evidence>
<proteinExistence type="predicted"/>
<protein>
    <submittedName>
        <fullName evidence="1">Genome sequencing data, contig C230</fullName>
    </submittedName>
</protein>
<name>A8Y9T5_MICA7</name>
<sequence>MAINGWESNSYLYSQSQALLTETLAAKL</sequence>
<gene>
    <name evidence="1" type="ORF">IPF_8712</name>
</gene>
<dbReference type="EMBL" id="AM778860">
    <property type="protein sequence ID" value="CAO88761.1"/>
    <property type="molecule type" value="Genomic_DNA"/>
</dbReference>
<reference evidence="1" key="1">
    <citation type="submission" date="2007-08" db="EMBL/GenBank/DDBJ databases">
        <authorList>
            <person name="Frangeul L."/>
        </authorList>
    </citation>
    <scope>NUCLEOTIDE SEQUENCE</scope>
    <source>
        <strain evidence="1">PCC 7806</strain>
    </source>
</reference>
<dbReference type="AlphaFoldDB" id="A8Y9T5"/>
<accession>A8Y9T5</accession>